<dbReference type="AlphaFoldDB" id="A0A1I7UJA7"/>
<sequence>MARLLCLLLLFSVYSNALVNFCFTGQLLCPLENFRYQIYMFEDDLMVDNLLSRTPVTTSHYPHYYVVTGQDTHDGCVVTWPVLFLCDYFFEIYFGIIHNCSLDGKWRTFDINMGKHYKVEGLVNKTININLTNVGKLAIDQRDPV</sequence>
<keyword evidence="1" id="KW-0732">Signal</keyword>
<feature type="chain" id="PRO_5009309051" evidence="1">
    <location>
        <begin position="18"/>
        <end position="145"/>
    </location>
</feature>
<protein>
    <submittedName>
        <fullName evidence="3">ZP domain-containing protein</fullName>
    </submittedName>
</protein>
<feature type="signal peptide" evidence="1">
    <location>
        <begin position="1"/>
        <end position="17"/>
    </location>
</feature>
<dbReference type="WBParaSite" id="Csp11.Scaffold629.g9891.t1">
    <property type="protein sequence ID" value="Csp11.Scaffold629.g9891.t1"/>
    <property type="gene ID" value="Csp11.Scaffold629.g9891"/>
</dbReference>
<name>A0A1I7UJA7_9PELO</name>
<dbReference type="Proteomes" id="UP000095282">
    <property type="component" value="Unplaced"/>
</dbReference>
<keyword evidence="2" id="KW-1185">Reference proteome</keyword>
<organism evidence="2 3">
    <name type="scientific">Caenorhabditis tropicalis</name>
    <dbReference type="NCBI Taxonomy" id="1561998"/>
    <lineage>
        <taxon>Eukaryota</taxon>
        <taxon>Metazoa</taxon>
        <taxon>Ecdysozoa</taxon>
        <taxon>Nematoda</taxon>
        <taxon>Chromadorea</taxon>
        <taxon>Rhabditida</taxon>
        <taxon>Rhabditina</taxon>
        <taxon>Rhabditomorpha</taxon>
        <taxon>Rhabditoidea</taxon>
        <taxon>Rhabditidae</taxon>
        <taxon>Peloderinae</taxon>
        <taxon>Caenorhabditis</taxon>
    </lineage>
</organism>
<evidence type="ECO:0000256" key="1">
    <source>
        <dbReference type="SAM" id="SignalP"/>
    </source>
</evidence>
<dbReference type="eggNOG" id="ENOG502TJ5B">
    <property type="taxonomic scope" value="Eukaryota"/>
</dbReference>
<proteinExistence type="predicted"/>
<dbReference type="PANTHER" id="PTHR21479:SF25">
    <property type="entry name" value="APYRASE-RELATED"/>
    <property type="match status" value="1"/>
</dbReference>
<accession>A0A1I7UJA7</accession>
<dbReference type="PANTHER" id="PTHR21479">
    <property type="match status" value="1"/>
</dbReference>
<evidence type="ECO:0000313" key="2">
    <source>
        <dbReference type="Proteomes" id="UP000095282"/>
    </source>
</evidence>
<evidence type="ECO:0000313" key="3">
    <source>
        <dbReference type="WBParaSite" id="Csp11.Scaffold629.g9891.t1"/>
    </source>
</evidence>
<reference evidence="3" key="1">
    <citation type="submission" date="2016-11" db="UniProtKB">
        <authorList>
            <consortium name="WormBaseParasite"/>
        </authorList>
    </citation>
    <scope>IDENTIFICATION</scope>
</reference>